<comment type="caution">
    <text evidence="1">The sequence shown here is derived from an EMBL/GenBank/DDBJ whole genome shotgun (WGS) entry which is preliminary data.</text>
</comment>
<protein>
    <submittedName>
        <fullName evidence="1">Uncharacterized protein</fullName>
    </submittedName>
</protein>
<dbReference type="EMBL" id="BGPR01003202">
    <property type="protein sequence ID" value="GBM84996.1"/>
    <property type="molecule type" value="Genomic_DNA"/>
</dbReference>
<evidence type="ECO:0000313" key="2">
    <source>
        <dbReference type="Proteomes" id="UP000499080"/>
    </source>
</evidence>
<gene>
    <name evidence="1" type="ORF">AVEN_4021_1</name>
</gene>
<accession>A0A4Y2J716</accession>
<proteinExistence type="predicted"/>
<evidence type="ECO:0000313" key="1">
    <source>
        <dbReference type="EMBL" id="GBM84996.1"/>
    </source>
</evidence>
<reference evidence="1 2" key="1">
    <citation type="journal article" date="2019" name="Sci. Rep.">
        <title>Orb-weaving spider Araneus ventricosus genome elucidates the spidroin gene catalogue.</title>
        <authorList>
            <person name="Kono N."/>
            <person name="Nakamura H."/>
            <person name="Ohtoshi R."/>
            <person name="Moran D.A.P."/>
            <person name="Shinohara A."/>
            <person name="Yoshida Y."/>
            <person name="Fujiwara M."/>
            <person name="Mori M."/>
            <person name="Tomita M."/>
            <person name="Arakawa K."/>
        </authorList>
    </citation>
    <scope>NUCLEOTIDE SEQUENCE [LARGE SCALE GENOMIC DNA]</scope>
</reference>
<name>A0A4Y2J716_ARAVE</name>
<keyword evidence="2" id="KW-1185">Reference proteome</keyword>
<dbReference type="Proteomes" id="UP000499080">
    <property type="component" value="Unassembled WGS sequence"/>
</dbReference>
<sequence length="190" mass="21085">MIQIGGIQKNLNSKTQFDYSNFKPWCEGTSKDLPTLGPHVEGRNETRNLPCGGKRKVGSRLTVAGPFRPICKGRGDLVAEFRKEGTQVRDPISPKFCHDHRHGVDKILQGSMSGCGLTRGMLAQLPPTSSDFGSRLRSPSLGRDGLVITSRLQDWKTPDSKKDSSEDPPCMRAWCTLNLDIKGQMSFHWC</sequence>
<dbReference type="AlphaFoldDB" id="A0A4Y2J716"/>
<organism evidence="1 2">
    <name type="scientific">Araneus ventricosus</name>
    <name type="common">Orbweaver spider</name>
    <name type="synonym">Epeira ventricosa</name>
    <dbReference type="NCBI Taxonomy" id="182803"/>
    <lineage>
        <taxon>Eukaryota</taxon>
        <taxon>Metazoa</taxon>
        <taxon>Ecdysozoa</taxon>
        <taxon>Arthropoda</taxon>
        <taxon>Chelicerata</taxon>
        <taxon>Arachnida</taxon>
        <taxon>Araneae</taxon>
        <taxon>Araneomorphae</taxon>
        <taxon>Entelegynae</taxon>
        <taxon>Araneoidea</taxon>
        <taxon>Araneidae</taxon>
        <taxon>Araneus</taxon>
    </lineage>
</organism>